<dbReference type="PANTHER" id="PTHR14790">
    <property type="entry name" value="RECQ-MEDIATED GENOME INSTABILITY PROTEIN 1 RMI1"/>
    <property type="match status" value="1"/>
</dbReference>
<reference evidence="5" key="2">
    <citation type="submission" date="2023-06" db="EMBL/GenBank/DDBJ databases">
        <authorList>
            <consortium name="Lawrence Berkeley National Laboratory"/>
            <person name="Haridas S."/>
            <person name="Hensen N."/>
            <person name="Bonometti L."/>
            <person name="Westerberg I."/>
            <person name="Brannstrom I.O."/>
            <person name="Guillou S."/>
            <person name="Cros-Aarteil S."/>
            <person name="Calhoun S."/>
            <person name="Kuo A."/>
            <person name="Mondo S."/>
            <person name="Pangilinan J."/>
            <person name="Riley R."/>
            <person name="LaButti K."/>
            <person name="Andreopoulos B."/>
            <person name="Lipzen A."/>
            <person name="Chen C."/>
            <person name="Yanf M."/>
            <person name="Daum C."/>
            <person name="Ng V."/>
            <person name="Clum A."/>
            <person name="Steindorff A."/>
            <person name="Ohm R."/>
            <person name="Martin F."/>
            <person name="Silar P."/>
            <person name="Natvig D."/>
            <person name="Lalanne C."/>
            <person name="Gautier V."/>
            <person name="Ament-velasquez S.L."/>
            <person name="Kruys A."/>
            <person name="Hutchinson M.I."/>
            <person name="Powell A.J."/>
            <person name="Barry K."/>
            <person name="Miller A.N."/>
            <person name="Grigoriev I.V."/>
            <person name="Debuchy R."/>
            <person name="Gladieux P."/>
            <person name="Thoren M.H."/>
            <person name="Johannesson H."/>
        </authorList>
    </citation>
    <scope>NUCLEOTIDE SEQUENCE</scope>
    <source>
        <strain evidence="5">CBS 232.78</strain>
    </source>
</reference>
<proteinExistence type="inferred from homology"/>
<organism evidence="5 6">
    <name type="scientific">Podospora didyma</name>
    <dbReference type="NCBI Taxonomy" id="330526"/>
    <lineage>
        <taxon>Eukaryota</taxon>
        <taxon>Fungi</taxon>
        <taxon>Dikarya</taxon>
        <taxon>Ascomycota</taxon>
        <taxon>Pezizomycotina</taxon>
        <taxon>Sordariomycetes</taxon>
        <taxon>Sordariomycetidae</taxon>
        <taxon>Sordariales</taxon>
        <taxon>Podosporaceae</taxon>
        <taxon>Podospora</taxon>
    </lineage>
</organism>
<dbReference type="InterPro" id="IPR049363">
    <property type="entry name" value="RMI1_N"/>
</dbReference>
<evidence type="ECO:0000256" key="2">
    <source>
        <dbReference type="ARBA" id="ARBA00018987"/>
    </source>
</evidence>
<evidence type="ECO:0000313" key="6">
    <source>
        <dbReference type="Proteomes" id="UP001285441"/>
    </source>
</evidence>
<dbReference type="GO" id="GO:0031422">
    <property type="term" value="C:RecQ family helicase-topoisomerase III complex"/>
    <property type="evidence" value="ECO:0007669"/>
    <property type="project" value="TreeGrafter"/>
</dbReference>
<dbReference type="InterPro" id="IPR042470">
    <property type="entry name" value="RMI1_N_C_sf"/>
</dbReference>
<dbReference type="Gene3D" id="2.40.50.770">
    <property type="entry name" value="RecQ-mediated genome instability protein Rmi1, C-terminal domain"/>
    <property type="match status" value="1"/>
</dbReference>
<dbReference type="PANTHER" id="PTHR14790:SF15">
    <property type="entry name" value="RECQ-MEDIATED GENOME INSTABILITY PROTEIN 1"/>
    <property type="match status" value="1"/>
</dbReference>
<evidence type="ECO:0000259" key="4">
    <source>
        <dbReference type="Pfam" id="PF21000"/>
    </source>
</evidence>
<feature type="domain" description="RecQ mediated genome instability protein 1 OB-fold" evidence="3">
    <location>
        <begin position="78"/>
        <end position="250"/>
    </location>
</feature>
<evidence type="ECO:0000256" key="1">
    <source>
        <dbReference type="ARBA" id="ARBA00006395"/>
    </source>
</evidence>
<evidence type="ECO:0000313" key="5">
    <source>
        <dbReference type="EMBL" id="KAK3384970.1"/>
    </source>
</evidence>
<dbReference type="InterPro" id="IPR013894">
    <property type="entry name" value="RMI1_OB"/>
</dbReference>
<dbReference type="AlphaFoldDB" id="A0AAE0TZA7"/>
<keyword evidence="6" id="KW-1185">Reference proteome</keyword>
<evidence type="ECO:0000259" key="3">
    <source>
        <dbReference type="Pfam" id="PF08585"/>
    </source>
</evidence>
<dbReference type="GO" id="GO:0000712">
    <property type="term" value="P:resolution of meiotic recombination intermediates"/>
    <property type="evidence" value="ECO:0007669"/>
    <property type="project" value="TreeGrafter"/>
</dbReference>
<feature type="domain" description="RMI1 N-terminal" evidence="4">
    <location>
        <begin position="11"/>
        <end position="55"/>
    </location>
</feature>
<gene>
    <name evidence="5" type="ORF">B0H63DRAFT_175516</name>
</gene>
<dbReference type="GO" id="GO:0016604">
    <property type="term" value="C:nuclear body"/>
    <property type="evidence" value="ECO:0007669"/>
    <property type="project" value="TreeGrafter"/>
</dbReference>
<dbReference type="EMBL" id="JAULSW010000004">
    <property type="protein sequence ID" value="KAK3384970.1"/>
    <property type="molecule type" value="Genomic_DNA"/>
</dbReference>
<reference evidence="5" key="1">
    <citation type="journal article" date="2023" name="Mol. Phylogenet. Evol.">
        <title>Genome-scale phylogeny and comparative genomics of the fungal order Sordariales.</title>
        <authorList>
            <person name="Hensen N."/>
            <person name="Bonometti L."/>
            <person name="Westerberg I."/>
            <person name="Brannstrom I.O."/>
            <person name="Guillou S."/>
            <person name="Cros-Aarteil S."/>
            <person name="Calhoun S."/>
            <person name="Haridas S."/>
            <person name="Kuo A."/>
            <person name="Mondo S."/>
            <person name="Pangilinan J."/>
            <person name="Riley R."/>
            <person name="LaButti K."/>
            <person name="Andreopoulos B."/>
            <person name="Lipzen A."/>
            <person name="Chen C."/>
            <person name="Yan M."/>
            <person name="Daum C."/>
            <person name="Ng V."/>
            <person name="Clum A."/>
            <person name="Steindorff A."/>
            <person name="Ohm R.A."/>
            <person name="Martin F."/>
            <person name="Silar P."/>
            <person name="Natvig D.O."/>
            <person name="Lalanne C."/>
            <person name="Gautier V."/>
            <person name="Ament-Velasquez S.L."/>
            <person name="Kruys A."/>
            <person name="Hutchinson M.I."/>
            <person name="Powell A.J."/>
            <person name="Barry K."/>
            <person name="Miller A.N."/>
            <person name="Grigoriev I.V."/>
            <person name="Debuchy R."/>
            <person name="Gladieux P."/>
            <person name="Hiltunen Thoren M."/>
            <person name="Johannesson H."/>
        </authorList>
    </citation>
    <scope>NUCLEOTIDE SEQUENCE</scope>
    <source>
        <strain evidence="5">CBS 232.78</strain>
    </source>
</reference>
<dbReference type="GO" id="GO:0000724">
    <property type="term" value="P:double-strand break repair via homologous recombination"/>
    <property type="evidence" value="ECO:0007669"/>
    <property type="project" value="TreeGrafter"/>
</dbReference>
<accession>A0AAE0TZA7</accession>
<dbReference type="Proteomes" id="UP001285441">
    <property type="component" value="Unassembled WGS sequence"/>
</dbReference>
<name>A0AAE0TZA7_9PEZI</name>
<comment type="caution">
    <text evidence="5">The sequence shown here is derived from an EMBL/GenBank/DDBJ whole genome shotgun (WGS) entry which is preliminary data.</text>
</comment>
<protein>
    <recommendedName>
        <fullName evidence="2">RecQ-mediated genome instability protein 1</fullName>
    </recommendedName>
</protein>
<dbReference type="SMART" id="SM01161">
    <property type="entry name" value="DUF1767"/>
    <property type="match status" value="1"/>
</dbReference>
<dbReference type="Pfam" id="PF08585">
    <property type="entry name" value="RMI1_N_C"/>
    <property type="match status" value="1"/>
</dbReference>
<dbReference type="Pfam" id="PF21000">
    <property type="entry name" value="RMI1_N_N"/>
    <property type="match status" value="1"/>
</dbReference>
<comment type="similarity">
    <text evidence="1">Belongs to the RMI1 family.</text>
</comment>
<sequence length="264" mass="28275">MDLATQLQTALRTQSIPVPSLTWLTTLATARTPPPPLASLIATARARLLASDLTSLGLLDEGYRASHSLPPITSATSIQTPKETRLPVDVVVQIVDLENITRSRWEQVEELEAIERGEQTRGREVIRLPLTLSDEEDGGGGCGGGCGGGLGDDAATQRLPGSTAAATATAAQPKNATHKLVLQDSRGQRVYALELKRVERIAVGKTNIGEKILLKSGTKVARGVVMLEPSQCVVLGGKVEAWHKAWVEGRLERLREAVGSEKRQ</sequence>